<feature type="active site" description="Proton acceptor" evidence="4">
    <location>
        <position position="70"/>
    </location>
</feature>
<organism evidence="5 6">
    <name type="scientific">Marinobacterium aestuarii</name>
    <dbReference type="NCBI Taxonomy" id="1821621"/>
    <lineage>
        <taxon>Bacteria</taxon>
        <taxon>Pseudomonadati</taxon>
        <taxon>Pseudomonadota</taxon>
        <taxon>Gammaproteobacteria</taxon>
        <taxon>Oceanospirillales</taxon>
        <taxon>Oceanospirillaceae</taxon>
        <taxon>Marinobacterium</taxon>
    </lineage>
</organism>
<protein>
    <recommendedName>
        <fullName evidence="4">dTTP/UTP pyrophosphatase</fullName>
        <shortName evidence="4">dTTPase/UTPase</shortName>
        <ecNumber evidence="4">3.6.1.9</ecNumber>
    </recommendedName>
    <alternativeName>
        <fullName evidence="4">Nucleoside triphosphate pyrophosphatase</fullName>
    </alternativeName>
    <alternativeName>
        <fullName evidence="4">Nucleotide pyrophosphatase</fullName>
        <shortName evidence="4">Nucleotide PPase</shortName>
    </alternativeName>
</protein>
<dbReference type="PANTHER" id="PTHR43213">
    <property type="entry name" value="BIFUNCTIONAL DTTP/UTP PYROPHOSPHATASE/METHYLTRANSFERASE PROTEIN-RELATED"/>
    <property type="match status" value="1"/>
</dbReference>
<comment type="catalytic activity">
    <reaction evidence="4">
        <text>UTP + H2O = UMP + diphosphate + H(+)</text>
        <dbReference type="Rhea" id="RHEA:29395"/>
        <dbReference type="ChEBI" id="CHEBI:15377"/>
        <dbReference type="ChEBI" id="CHEBI:15378"/>
        <dbReference type="ChEBI" id="CHEBI:33019"/>
        <dbReference type="ChEBI" id="CHEBI:46398"/>
        <dbReference type="ChEBI" id="CHEBI:57865"/>
        <dbReference type="EC" id="3.6.1.9"/>
    </reaction>
</comment>
<keyword evidence="4" id="KW-0963">Cytoplasm</keyword>
<proteinExistence type="inferred from homology"/>
<reference evidence="6" key="1">
    <citation type="submission" date="2016-05" db="EMBL/GenBank/DDBJ databases">
        <authorList>
            <person name="Baek K."/>
            <person name="Yang S.-J."/>
        </authorList>
    </citation>
    <scope>NUCLEOTIDE SEQUENCE [LARGE SCALE GENOMIC DNA]</scope>
    <source>
        <strain evidence="6">ST58-10</strain>
    </source>
</reference>
<dbReference type="Proteomes" id="UP000078070">
    <property type="component" value="Chromosome"/>
</dbReference>
<dbReference type="NCBIfam" id="TIGR00172">
    <property type="entry name" value="maf"/>
    <property type="match status" value="1"/>
</dbReference>
<dbReference type="CDD" id="cd00555">
    <property type="entry name" value="Maf"/>
    <property type="match status" value="1"/>
</dbReference>
<dbReference type="InterPro" id="IPR029001">
    <property type="entry name" value="ITPase-like_fam"/>
</dbReference>
<dbReference type="Gene3D" id="3.90.950.10">
    <property type="match status" value="1"/>
</dbReference>
<dbReference type="InterPro" id="IPR003697">
    <property type="entry name" value="Maf-like"/>
</dbReference>
<keyword evidence="3 4" id="KW-0546">Nucleotide metabolism</keyword>
<gene>
    <name evidence="5" type="ORF">A8C75_05735</name>
</gene>
<dbReference type="GO" id="GO:0036218">
    <property type="term" value="F:dTTP diphosphatase activity"/>
    <property type="evidence" value="ECO:0007669"/>
    <property type="project" value="RHEA"/>
</dbReference>
<evidence type="ECO:0000256" key="2">
    <source>
        <dbReference type="ARBA" id="ARBA00022801"/>
    </source>
</evidence>
<dbReference type="PIRSF" id="PIRSF006305">
    <property type="entry name" value="Maf"/>
    <property type="match status" value="1"/>
</dbReference>
<comment type="similarity">
    <text evidence="4">Belongs to the Maf family. YhdE subfamily.</text>
</comment>
<feature type="site" description="Important for substrate specificity" evidence="4">
    <location>
        <position position="12"/>
    </location>
</feature>
<comment type="caution">
    <text evidence="4">Lacks conserved residue(s) required for the propagation of feature annotation.</text>
</comment>
<dbReference type="STRING" id="1821621.A8C75_05735"/>
<evidence type="ECO:0000256" key="1">
    <source>
        <dbReference type="ARBA" id="ARBA00001968"/>
    </source>
</evidence>
<name>A0A1A9EWB9_9GAMM</name>
<dbReference type="EMBL" id="CP015839">
    <property type="protein sequence ID" value="ANG62040.1"/>
    <property type="molecule type" value="Genomic_DNA"/>
</dbReference>
<dbReference type="KEGG" id="mars:A8C75_05735"/>
<comment type="catalytic activity">
    <reaction evidence="4">
        <text>dTTP + H2O = dTMP + diphosphate + H(+)</text>
        <dbReference type="Rhea" id="RHEA:28534"/>
        <dbReference type="ChEBI" id="CHEBI:15377"/>
        <dbReference type="ChEBI" id="CHEBI:15378"/>
        <dbReference type="ChEBI" id="CHEBI:33019"/>
        <dbReference type="ChEBI" id="CHEBI:37568"/>
        <dbReference type="ChEBI" id="CHEBI:63528"/>
        <dbReference type="EC" id="3.6.1.9"/>
    </reaction>
</comment>
<dbReference type="GO" id="GO:0009117">
    <property type="term" value="P:nucleotide metabolic process"/>
    <property type="evidence" value="ECO:0007669"/>
    <property type="project" value="UniProtKB-KW"/>
</dbReference>
<dbReference type="GO" id="GO:0005737">
    <property type="term" value="C:cytoplasm"/>
    <property type="evidence" value="ECO:0007669"/>
    <property type="project" value="UniProtKB-SubCell"/>
</dbReference>
<dbReference type="GO" id="GO:0036221">
    <property type="term" value="F:UTP diphosphatase activity"/>
    <property type="evidence" value="ECO:0007669"/>
    <property type="project" value="RHEA"/>
</dbReference>
<dbReference type="PANTHER" id="PTHR43213:SF5">
    <property type="entry name" value="BIFUNCTIONAL DTTP_UTP PYROPHOSPHATASE_METHYLTRANSFERASE PROTEIN-RELATED"/>
    <property type="match status" value="1"/>
</dbReference>
<dbReference type="OrthoDB" id="9807767at2"/>
<feature type="site" description="Important for substrate specificity" evidence="4">
    <location>
        <position position="71"/>
    </location>
</feature>
<sequence>MMSLILASASPRRSELLTQIGVAFEVCAPHLPEQLLPGEAPQSYVRRLALEKAQAGFELGGARCPALGADTAVVCGDEILGKPRDEEDAVRMLLLLSGRRHQVMTGVALVDGHRAEARVVTTEVEFRVLDEAQCRRYWASGEPLDKAGAYAIQGLGAVFVTAINGSYSSVVGLPLAETAQLLTQFGVPLWYSAA</sequence>
<dbReference type="HAMAP" id="MF_00528">
    <property type="entry name" value="Maf"/>
    <property type="match status" value="1"/>
</dbReference>
<keyword evidence="6" id="KW-1185">Reference proteome</keyword>
<comment type="cofactor">
    <cofactor evidence="1 4">
        <name>a divalent metal cation</name>
        <dbReference type="ChEBI" id="CHEBI:60240"/>
    </cofactor>
</comment>
<feature type="site" description="Important for substrate specificity" evidence="4">
    <location>
        <position position="153"/>
    </location>
</feature>
<keyword evidence="2 4" id="KW-0378">Hydrolase</keyword>
<dbReference type="EC" id="3.6.1.9" evidence="4"/>
<evidence type="ECO:0000256" key="4">
    <source>
        <dbReference type="HAMAP-Rule" id="MF_00528"/>
    </source>
</evidence>
<reference evidence="5 6" key="2">
    <citation type="journal article" date="2018" name="Int. J. Syst. Evol. Microbiol.">
        <title>Marinobacterium aestuarii sp. nov., a benzene-degrading marine bacterium isolated from estuary sediment.</title>
        <authorList>
            <person name="Bae S.S."/>
            <person name="Jung J."/>
            <person name="Chung D."/>
            <person name="Baek K."/>
        </authorList>
    </citation>
    <scope>NUCLEOTIDE SEQUENCE [LARGE SCALE GENOMIC DNA]</scope>
    <source>
        <strain evidence="5 6">ST58-10</strain>
    </source>
</reference>
<evidence type="ECO:0000313" key="6">
    <source>
        <dbReference type="Proteomes" id="UP000078070"/>
    </source>
</evidence>
<dbReference type="Pfam" id="PF02545">
    <property type="entry name" value="Maf"/>
    <property type="match status" value="1"/>
</dbReference>
<accession>A0A1A9EWB9</accession>
<comment type="function">
    <text evidence="4">Nucleoside triphosphate pyrophosphatase that hydrolyzes dTTP and UTP. May have a dual role in cell division arrest and in preventing the incorporation of modified nucleotides into cellular nucleic acids.</text>
</comment>
<evidence type="ECO:0000256" key="3">
    <source>
        <dbReference type="ARBA" id="ARBA00023080"/>
    </source>
</evidence>
<dbReference type="AlphaFoldDB" id="A0A1A9EWB9"/>
<dbReference type="RefSeq" id="WP_067379331.1">
    <property type="nucleotide sequence ID" value="NZ_CP015839.1"/>
</dbReference>
<comment type="subcellular location">
    <subcellularLocation>
        <location evidence="4">Cytoplasm</location>
    </subcellularLocation>
</comment>
<evidence type="ECO:0000313" key="5">
    <source>
        <dbReference type="EMBL" id="ANG62040.1"/>
    </source>
</evidence>
<dbReference type="SUPFAM" id="SSF52972">
    <property type="entry name" value="ITPase-like"/>
    <property type="match status" value="1"/>
</dbReference>